<dbReference type="Proteomes" id="UP000814033">
    <property type="component" value="Unassembled WGS sequence"/>
</dbReference>
<keyword evidence="2" id="KW-1185">Reference proteome</keyword>
<comment type="caution">
    <text evidence="1">The sequence shown here is derived from an EMBL/GenBank/DDBJ whole genome shotgun (WGS) entry which is preliminary data.</text>
</comment>
<evidence type="ECO:0000313" key="1">
    <source>
        <dbReference type="EMBL" id="KAI0042416.1"/>
    </source>
</evidence>
<proteinExistence type="predicted"/>
<evidence type="ECO:0000313" key="2">
    <source>
        <dbReference type="Proteomes" id="UP000814033"/>
    </source>
</evidence>
<protein>
    <submittedName>
        <fullName evidence="1">Uncharacterized protein</fullName>
    </submittedName>
</protein>
<name>A0ACB8RDX8_9AGAM</name>
<dbReference type="EMBL" id="MU276067">
    <property type="protein sequence ID" value="KAI0042416.1"/>
    <property type="molecule type" value="Genomic_DNA"/>
</dbReference>
<organism evidence="1 2">
    <name type="scientific">Auriscalpium vulgare</name>
    <dbReference type="NCBI Taxonomy" id="40419"/>
    <lineage>
        <taxon>Eukaryota</taxon>
        <taxon>Fungi</taxon>
        <taxon>Dikarya</taxon>
        <taxon>Basidiomycota</taxon>
        <taxon>Agaricomycotina</taxon>
        <taxon>Agaricomycetes</taxon>
        <taxon>Russulales</taxon>
        <taxon>Auriscalpiaceae</taxon>
        <taxon>Auriscalpium</taxon>
    </lineage>
</organism>
<feature type="non-terminal residue" evidence="1">
    <location>
        <position position="1"/>
    </location>
</feature>
<accession>A0ACB8RDX8</accession>
<reference evidence="1" key="1">
    <citation type="submission" date="2021-02" db="EMBL/GenBank/DDBJ databases">
        <authorList>
            <consortium name="DOE Joint Genome Institute"/>
            <person name="Ahrendt S."/>
            <person name="Looney B.P."/>
            <person name="Miyauchi S."/>
            <person name="Morin E."/>
            <person name="Drula E."/>
            <person name="Courty P.E."/>
            <person name="Chicoki N."/>
            <person name="Fauchery L."/>
            <person name="Kohler A."/>
            <person name="Kuo A."/>
            <person name="Labutti K."/>
            <person name="Pangilinan J."/>
            <person name="Lipzen A."/>
            <person name="Riley R."/>
            <person name="Andreopoulos W."/>
            <person name="He G."/>
            <person name="Johnson J."/>
            <person name="Barry K.W."/>
            <person name="Grigoriev I.V."/>
            <person name="Nagy L."/>
            <person name="Hibbett D."/>
            <person name="Henrissat B."/>
            <person name="Matheny P.B."/>
            <person name="Labbe J."/>
            <person name="Martin F."/>
        </authorList>
    </citation>
    <scope>NUCLEOTIDE SEQUENCE</scope>
    <source>
        <strain evidence="1">FP105234-sp</strain>
    </source>
</reference>
<sequence>YRCFPHIVNLACQSVLTGMTRVELAKDGSADYERPIEDELAASLEEALRGDPIAVVRSLVKAVRPLCPALLIIDFPCDFRFGDLQLLRDVDTRWSSTLLMIDRAILLSGAINKFSESPEFARSWKYYLTDAEWEALSMYRGILEVPHAFQQRLSHEKTPTLANALPAFEAMISVWSEQMHETPVLAGIITKGITKLMGYRERVDAVPAYTLAIGALFNLLS</sequence>
<gene>
    <name evidence="1" type="ORF">FA95DRAFT_1500126</name>
</gene>
<reference evidence="1" key="2">
    <citation type="journal article" date="2022" name="New Phytol.">
        <title>Evolutionary transition to the ectomycorrhizal habit in the genomes of a hyperdiverse lineage of mushroom-forming fungi.</title>
        <authorList>
            <person name="Looney B."/>
            <person name="Miyauchi S."/>
            <person name="Morin E."/>
            <person name="Drula E."/>
            <person name="Courty P.E."/>
            <person name="Kohler A."/>
            <person name="Kuo A."/>
            <person name="LaButti K."/>
            <person name="Pangilinan J."/>
            <person name="Lipzen A."/>
            <person name="Riley R."/>
            <person name="Andreopoulos W."/>
            <person name="He G."/>
            <person name="Johnson J."/>
            <person name="Nolan M."/>
            <person name="Tritt A."/>
            <person name="Barry K.W."/>
            <person name="Grigoriev I.V."/>
            <person name="Nagy L.G."/>
            <person name="Hibbett D."/>
            <person name="Henrissat B."/>
            <person name="Matheny P.B."/>
            <person name="Labbe J."/>
            <person name="Martin F.M."/>
        </authorList>
    </citation>
    <scope>NUCLEOTIDE SEQUENCE</scope>
    <source>
        <strain evidence="1">FP105234-sp</strain>
    </source>
</reference>